<feature type="region of interest" description="Disordered" evidence="2">
    <location>
        <begin position="133"/>
        <end position="187"/>
    </location>
</feature>
<keyword evidence="5" id="KW-1185">Reference proteome</keyword>
<feature type="domain" description="DUF6697" evidence="3">
    <location>
        <begin position="267"/>
        <end position="411"/>
    </location>
</feature>
<dbReference type="AlphaFoldDB" id="A0A9P7GQD1"/>
<feature type="compositionally biased region" description="Polar residues" evidence="2">
    <location>
        <begin position="146"/>
        <end position="161"/>
    </location>
</feature>
<evidence type="ECO:0000313" key="4">
    <source>
        <dbReference type="EMBL" id="KAG5652698.1"/>
    </source>
</evidence>
<gene>
    <name evidence="4" type="ORF">H0H81_004083</name>
</gene>
<evidence type="ECO:0000256" key="2">
    <source>
        <dbReference type="SAM" id="MobiDB-lite"/>
    </source>
</evidence>
<feature type="coiled-coil region" evidence="1">
    <location>
        <begin position="7"/>
        <end position="100"/>
    </location>
</feature>
<dbReference type="EMBL" id="JABCKI010000105">
    <property type="protein sequence ID" value="KAG5652698.1"/>
    <property type="molecule type" value="Genomic_DNA"/>
</dbReference>
<proteinExistence type="predicted"/>
<evidence type="ECO:0000313" key="5">
    <source>
        <dbReference type="Proteomes" id="UP000717328"/>
    </source>
</evidence>
<accession>A0A9P7GQD1</accession>
<evidence type="ECO:0000256" key="1">
    <source>
        <dbReference type="SAM" id="Coils"/>
    </source>
</evidence>
<keyword evidence="1" id="KW-0175">Coiled coil</keyword>
<reference evidence="4" key="2">
    <citation type="submission" date="2021-10" db="EMBL/GenBank/DDBJ databases">
        <title>Phylogenomics reveals ancestral predisposition of the termite-cultivated fungus Termitomyces towards a domesticated lifestyle.</title>
        <authorList>
            <person name="Auxier B."/>
            <person name="Grum-Grzhimaylo A."/>
            <person name="Cardenas M.E."/>
            <person name="Lodge J.D."/>
            <person name="Laessoe T."/>
            <person name="Pedersen O."/>
            <person name="Smith M.E."/>
            <person name="Kuyper T.W."/>
            <person name="Franco-Molano E.A."/>
            <person name="Baroni T.J."/>
            <person name="Aanen D.K."/>
        </authorList>
    </citation>
    <scope>NUCLEOTIDE SEQUENCE</scope>
    <source>
        <strain evidence="4">D49</strain>
    </source>
</reference>
<dbReference type="Proteomes" id="UP000717328">
    <property type="component" value="Unassembled WGS sequence"/>
</dbReference>
<organism evidence="4 5">
    <name type="scientific">Sphagnurus paluster</name>
    <dbReference type="NCBI Taxonomy" id="117069"/>
    <lineage>
        <taxon>Eukaryota</taxon>
        <taxon>Fungi</taxon>
        <taxon>Dikarya</taxon>
        <taxon>Basidiomycota</taxon>
        <taxon>Agaricomycotina</taxon>
        <taxon>Agaricomycetes</taxon>
        <taxon>Agaricomycetidae</taxon>
        <taxon>Agaricales</taxon>
        <taxon>Tricholomatineae</taxon>
        <taxon>Lyophyllaceae</taxon>
        <taxon>Sphagnurus</taxon>
    </lineage>
</organism>
<feature type="non-terminal residue" evidence="4">
    <location>
        <position position="413"/>
    </location>
</feature>
<sequence>MDFRLEKSRLQAQIKDLELELGDLRKERNEFQENLALSRESVAKLTSLSEAQASKIRDLERELERVQRRHVQGGICACMVDEKTEKKQSLVSTTKELKNEDDDIVILSENPYARAPSPPPQPSAAGELEEAPMYVEDSRRQKRIRTSTNGSLIPQTSQGSSPVIEEVSRESKRPRLSTGSPYSPYSTSVQVAPAIPAPTQKNSATTLGLPSPEPSPIIACFKPNMQPSSPSPECPIQLQLPDSLWHFLETTPAFAIDRCDISTSTPSRIALCDWFGGSRGAVAFTRAKRNYTHLFISHENSPILPNGPGRPSFVLAPPVPCRGDVRVFVRRGHGDHWAYGGEYRCTTRTLSLDELFGLPLNFLRDFVKSVLHEKREEEIHHYRNAEYFPSLSIKKGHELTVDEALRVFENGSE</sequence>
<evidence type="ECO:0000259" key="3">
    <source>
        <dbReference type="Pfam" id="PF20411"/>
    </source>
</evidence>
<dbReference type="Pfam" id="PF20411">
    <property type="entry name" value="DUF6697"/>
    <property type="match status" value="1"/>
</dbReference>
<reference evidence="4" key="1">
    <citation type="submission" date="2021-02" db="EMBL/GenBank/DDBJ databases">
        <authorList>
            <person name="Nieuwenhuis M."/>
            <person name="Van De Peppel L.J.J."/>
        </authorList>
    </citation>
    <scope>NUCLEOTIDE SEQUENCE</scope>
    <source>
        <strain evidence="4">D49</strain>
    </source>
</reference>
<comment type="caution">
    <text evidence="4">The sequence shown here is derived from an EMBL/GenBank/DDBJ whole genome shotgun (WGS) entry which is preliminary data.</text>
</comment>
<protein>
    <recommendedName>
        <fullName evidence="3">DUF6697 domain-containing protein</fullName>
    </recommendedName>
</protein>
<dbReference type="InterPro" id="IPR046520">
    <property type="entry name" value="DUF6697"/>
</dbReference>
<dbReference type="OrthoDB" id="3058581at2759"/>
<name>A0A9P7GQD1_9AGAR</name>
<feature type="compositionally biased region" description="Low complexity" evidence="2">
    <location>
        <begin position="177"/>
        <end position="187"/>
    </location>
</feature>